<dbReference type="Gene3D" id="3.30.560.10">
    <property type="entry name" value="Glucose Oxidase, domain 3"/>
    <property type="match status" value="1"/>
</dbReference>
<keyword evidence="3" id="KW-0285">Flavoprotein</keyword>
<dbReference type="SUPFAM" id="SSF51905">
    <property type="entry name" value="FAD/NAD(P)-binding domain"/>
    <property type="match status" value="1"/>
</dbReference>
<dbReference type="InterPro" id="IPR007867">
    <property type="entry name" value="GMC_OxRtase_C"/>
</dbReference>
<dbReference type="Proteomes" id="UP001652740">
    <property type="component" value="Unplaced"/>
</dbReference>
<proteinExistence type="inferred from homology"/>
<evidence type="ECO:0000313" key="8">
    <source>
        <dbReference type="RefSeq" id="XP_052755743.1"/>
    </source>
</evidence>
<comment type="similarity">
    <text evidence="2">Belongs to the GMC oxidoreductase family.</text>
</comment>
<gene>
    <name evidence="8" type="primary">LOC113513481</name>
</gene>
<evidence type="ECO:0000256" key="4">
    <source>
        <dbReference type="ARBA" id="ARBA00022827"/>
    </source>
</evidence>
<dbReference type="PIRSF" id="PIRSF000137">
    <property type="entry name" value="Alcohol_oxidase"/>
    <property type="match status" value="1"/>
</dbReference>
<dbReference type="InterPro" id="IPR036188">
    <property type="entry name" value="FAD/NAD-bd_sf"/>
</dbReference>
<dbReference type="GeneID" id="113513481"/>
<reference evidence="8" key="1">
    <citation type="submission" date="2025-08" db="UniProtKB">
        <authorList>
            <consortium name="RefSeq"/>
        </authorList>
    </citation>
    <scope>IDENTIFICATION</scope>
    <source>
        <tissue evidence="8">Whole larvae</tissue>
    </source>
</reference>
<dbReference type="PANTHER" id="PTHR11552:SF147">
    <property type="entry name" value="CHOLINE DEHYDROGENASE, MITOCHONDRIAL"/>
    <property type="match status" value="1"/>
</dbReference>
<feature type="domain" description="Glucose-methanol-choline oxidoreductase N-terminal" evidence="5">
    <location>
        <begin position="52"/>
        <end position="350"/>
    </location>
</feature>
<comment type="cofactor">
    <cofactor evidence="1">
        <name>FAD</name>
        <dbReference type="ChEBI" id="CHEBI:57692"/>
    </cofactor>
</comment>
<evidence type="ECO:0000259" key="5">
    <source>
        <dbReference type="Pfam" id="PF00732"/>
    </source>
</evidence>
<dbReference type="RefSeq" id="XP_052755743.1">
    <property type="nucleotide sequence ID" value="XM_052899783.1"/>
</dbReference>
<evidence type="ECO:0000256" key="2">
    <source>
        <dbReference type="ARBA" id="ARBA00010790"/>
    </source>
</evidence>
<sequence>MNSTSQIASVKWTQSALRVLATTLQLTSYMYPEQALVHEYLESNFVPDGDVFDYIVVGAGSAGCVIANRLTEDPTSRVLLVEAGGDPPLESDLPALQIYTIHAQEDWNYTSVYDGYSQECHTPPVADITRGKMLGGCSSSNNMYYVRANPHDYDNWATITNDDTWKYNNVLPYFIKSEKNQDPNIWNTPNARFHGKDGYLGVTKQYSNITNKYLNAFSELGFDVVFDTNGNYTLGFNEPMLTIANDSRQSTATAFLSPIKNRPNLHVLKNTLVTKINFDKDNNAVSIDAIKENNERIAIKANKEIIVSAGTINSAQLLMLSGVGPKKHLEDLNINVISNLPVGENLQNHMMSISVYALGERHSSTEPPSPHKHSVPTIYGFVAMNKSQLYPDYQTASNIMNDDDLLQKCAFFYYFKNELCDAFYEQVRGREVMISLTTLLHPKSHGRILLQSVNPLDYPLIYTDYFTHNADLKNLITYTQDVYRLMNTSYFKEMNAKFLIPPSCALLEPDSEEFWKCQILCMATPANHYIGTCAIGSVVDGRLRVLGVQKLRVADGSVIPAMTSGNVNAPIIMIGEKAADFIKADNKV</sequence>
<keyword evidence="4" id="KW-0274">FAD</keyword>
<dbReference type="InterPro" id="IPR012132">
    <property type="entry name" value="GMC_OxRdtase"/>
</dbReference>
<name>A0ABM3MWL5_GALME</name>
<protein>
    <submittedName>
        <fullName evidence="8">Ecdysone oxidase-like</fullName>
    </submittedName>
</protein>
<dbReference type="Pfam" id="PF00732">
    <property type="entry name" value="GMC_oxred_N"/>
    <property type="match status" value="1"/>
</dbReference>
<feature type="domain" description="Glucose-methanol-choline oxidoreductase C-terminal" evidence="6">
    <location>
        <begin position="442"/>
        <end position="575"/>
    </location>
</feature>
<dbReference type="InterPro" id="IPR000172">
    <property type="entry name" value="GMC_OxRdtase_N"/>
</dbReference>
<dbReference type="Pfam" id="PF05199">
    <property type="entry name" value="GMC_oxred_C"/>
    <property type="match status" value="1"/>
</dbReference>
<dbReference type="SUPFAM" id="SSF54373">
    <property type="entry name" value="FAD-linked reductases, C-terminal domain"/>
    <property type="match status" value="1"/>
</dbReference>
<dbReference type="PANTHER" id="PTHR11552">
    <property type="entry name" value="GLUCOSE-METHANOL-CHOLINE GMC OXIDOREDUCTASE"/>
    <property type="match status" value="1"/>
</dbReference>
<accession>A0ABM3MWL5</accession>
<evidence type="ECO:0000256" key="3">
    <source>
        <dbReference type="ARBA" id="ARBA00022630"/>
    </source>
</evidence>
<dbReference type="Gene3D" id="3.50.50.60">
    <property type="entry name" value="FAD/NAD(P)-binding domain"/>
    <property type="match status" value="1"/>
</dbReference>
<evidence type="ECO:0000256" key="1">
    <source>
        <dbReference type="ARBA" id="ARBA00001974"/>
    </source>
</evidence>
<evidence type="ECO:0000259" key="6">
    <source>
        <dbReference type="Pfam" id="PF05199"/>
    </source>
</evidence>
<organism evidence="7 8">
    <name type="scientific">Galleria mellonella</name>
    <name type="common">Greater wax moth</name>
    <dbReference type="NCBI Taxonomy" id="7137"/>
    <lineage>
        <taxon>Eukaryota</taxon>
        <taxon>Metazoa</taxon>
        <taxon>Ecdysozoa</taxon>
        <taxon>Arthropoda</taxon>
        <taxon>Hexapoda</taxon>
        <taxon>Insecta</taxon>
        <taxon>Pterygota</taxon>
        <taxon>Neoptera</taxon>
        <taxon>Endopterygota</taxon>
        <taxon>Lepidoptera</taxon>
        <taxon>Glossata</taxon>
        <taxon>Ditrysia</taxon>
        <taxon>Pyraloidea</taxon>
        <taxon>Pyralidae</taxon>
        <taxon>Galleriinae</taxon>
        <taxon>Galleria</taxon>
    </lineage>
</organism>
<evidence type="ECO:0000313" key="7">
    <source>
        <dbReference type="Proteomes" id="UP001652740"/>
    </source>
</evidence>
<keyword evidence="7" id="KW-1185">Reference proteome</keyword>